<dbReference type="Pfam" id="PF01257">
    <property type="entry name" value="2Fe-2S_thioredx"/>
    <property type="match status" value="1"/>
</dbReference>
<evidence type="ECO:0000256" key="1">
    <source>
        <dbReference type="ARBA" id="ARBA00022723"/>
    </source>
</evidence>
<evidence type="ECO:0000256" key="2">
    <source>
        <dbReference type="ARBA" id="ARBA00023004"/>
    </source>
</evidence>
<dbReference type="PANTHER" id="PTHR43342:SF1">
    <property type="entry name" value="BIFURCATING [FEFE] HYDROGENASE GAMMA SUBUNIT"/>
    <property type="match status" value="1"/>
</dbReference>
<dbReference type="SUPFAM" id="SSF52833">
    <property type="entry name" value="Thioredoxin-like"/>
    <property type="match status" value="1"/>
</dbReference>
<evidence type="ECO:0000256" key="3">
    <source>
        <dbReference type="ARBA" id="ARBA00023014"/>
    </source>
</evidence>
<dbReference type="GO" id="GO:0046872">
    <property type="term" value="F:metal ion binding"/>
    <property type="evidence" value="ECO:0007669"/>
    <property type="project" value="UniProtKB-KW"/>
</dbReference>
<dbReference type="HOGENOM" id="CLU_054362_2_1_0"/>
<name>D1AP32_SEBTE</name>
<keyword evidence="3" id="KW-0411">Iron-sulfur</keyword>
<evidence type="ECO:0000313" key="4">
    <source>
        <dbReference type="EMBL" id="ACZ07506.1"/>
    </source>
</evidence>
<organism evidence="4 5">
    <name type="scientific">Sebaldella termitidis (strain ATCC 33386 / NCTC 11300)</name>
    <dbReference type="NCBI Taxonomy" id="526218"/>
    <lineage>
        <taxon>Bacteria</taxon>
        <taxon>Fusobacteriati</taxon>
        <taxon>Fusobacteriota</taxon>
        <taxon>Fusobacteriia</taxon>
        <taxon>Fusobacteriales</taxon>
        <taxon>Leptotrichiaceae</taxon>
        <taxon>Sebaldella</taxon>
    </lineage>
</organism>
<dbReference type="eggNOG" id="COG1905">
    <property type="taxonomic scope" value="Bacteria"/>
</dbReference>
<dbReference type="CDD" id="cd02980">
    <property type="entry name" value="TRX_Fd_family"/>
    <property type="match status" value="1"/>
</dbReference>
<keyword evidence="5" id="KW-1185">Reference proteome</keyword>
<accession>D1AP32</accession>
<dbReference type="RefSeq" id="WP_012860102.1">
    <property type="nucleotide sequence ID" value="NC_013517.1"/>
</dbReference>
<proteinExistence type="predicted"/>
<dbReference type="Gene3D" id="1.10.10.1590">
    <property type="entry name" value="NADH-quinone oxidoreductase subunit E"/>
    <property type="match status" value="1"/>
</dbReference>
<gene>
    <name evidence="4" type="ordered locus">Sterm_0633</name>
</gene>
<dbReference type="Gene3D" id="3.40.30.10">
    <property type="entry name" value="Glutaredoxin"/>
    <property type="match status" value="1"/>
</dbReference>
<dbReference type="InterPro" id="IPR041921">
    <property type="entry name" value="NuoE_N"/>
</dbReference>
<dbReference type="AlphaFoldDB" id="D1AP32"/>
<reference evidence="4 5" key="2">
    <citation type="journal article" date="2010" name="Stand. Genomic Sci.">
        <title>Complete genome sequence of Sebaldella termitidis type strain (NCTC 11300).</title>
        <authorList>
            <person name="Harmon-Smith M."/>
            <person name="Celia L."/>
            <person name="Chertkov O."/>
            <person name="Lapidus A."/>
            <person name="Copeland A."/>
            <person name="Glavina Del Rio T."/>
            <person name="Nolan M."/>
            <person name="Lucas S."/>
            <person name="Tice H."/>
            <person name="Cheng J.F."/>
            <person name="Han C."/>
            <person name="Detter J.C."/>
            <person name="Bruce D."/>
            <person name="Goodwin L."/>
            <person name="Pitluck S."/>
            <person name="Pati A."/>
            <person name="Liolios K."/>
            <person name="Ivanova N."/>
            <person name="Mavromatis K."/>
            <person name="Mikhailova N."/>
            <person name="Chen A."/>
            <person name="Palaniappan K."/>
            <person name="Land M."/>
            <person name="Hauser L."/>
            <person name="Chang Y.J."/>
            <person name="Jeffries C.D."/>
            <person name="Brettin T."/>
            <person name="Goker M."/>
            <person name="Beck B."/>
            <person name="Bristow J."/>
            <person name="Eisen J.A."/>
            <person name="Markowitz V."/>
            <person name="Hugenholtz P."/>
            <person name="Kyrpides N.C."/>
            <person name="Klenk H.P."/>
            <person name="Chen F."/>
        </authorList>
    </citation>
    <scope>NUCLEOTIDE SEQUENCE [LARGE SCALE GENOMIC DNA]</scope>
    <source>
        <strain evidence="5">ATCC 33386 / NCTC 11300</strain>
    </source>
</reference>
<evidence type="ECO:0000313" key="5">
    <source>
        <dbReference type="Proteomes" id="UP000000845"/>
    </source>
</evidence>
<sequence>MENIKDLINNYLLVKKDDTDLFDVLHFVQSQIGCIPEDIQKFIAARMCLELSEVHEVIEISSSFQEKKQISVTVCSGSGCTMKGSMEILGIISKELGVNLNDEDKSVFLTVKNCFKACSYGVNIEVNGELFHNVTVSTLGRVLEKIKFYY</sequence>
<reference evidence="5" key="1">
    <citation type="submission" date="2009-09" db="EMBL/GenBank/DDBJ databases">
        <title>The complete chromosome of Sebaldella termitidis ATCC 33386.</title>
        <authorList>
            <consortium name="US DOE Joint Genome Institute (JGI-PGF)"/>
            <person name="Lucas S."/>
            <person name="Copeland A."/>
            <person name="Lapidus A."/>
            <person name="Glavina del Rio T."/>
            <person name="Dalin E."/>
            <person name="Tice H."/>
            <person name="Bruce D."/>
            <person name="Goodwin L."/>
            <person name="Pitluck S."/>
            <person name="Kyrpides N."/>
            <person name="Mavromatis K."/>
            <person name="Ivanova N."/>
            <person name="Mikhailova N."/>
            <person name="Sims D."/>
            <person name="Meincke L."/>
            <person name="Brettin T."/>
            <person name="Detter J.C."/>
            <person name="Han C."/>
            <person name="Larimer F."/>
            <person name="Land M."/>
            <person name="Hauser L."/>
            <person name="Markowitz V."/>
            <person name="Cheng J.F."/>
            <person name="Hugenholtz P."/>
            <person name="Woyke T."/>
            <person name="Wu D."/>
            <person name="Eisen J.A."/>
        </authorList>
    </citation>
    <scope>NUCLEOTIDE SEQUENCE [LARGE SCALE GENOMIC DNA]</scope>
    <source>
        <strain evidence="5">ATCC 33386 / NCTC 11300</strain>
    </source>
</reference>
<dbReference type="PANTHER" id="PTHR43342">
    <property type="entry name" value="NADH-QUINONE OXIDOREDUCTASE, E SUBUNIT"/>
    <property type="match status" value="1"/>
</dbReference>
<dbReference type="EMBL" id="CP001739">
    <property type="protein sequence ID" value="ACZ07506.1"/>
    <property type="molecule type" value="Genomic_DNA"/>
</dbReference>
<dbReference type="KEGG" id="str:Sterm_0633"/>
<dbReference type="GO" id="GO:0051536">
    <property type="term" value="F:iron-sulfur cluster binding"/>
    <property type="evidence" value="ECO:0007669"/>
    <property type="project" value="UniProtKB-KW"/>
</dbReference>
<keyword evidence="1" id="KW-0479">Metal-binding</keyword>
<keyword evidence="2" id="KW-0408">Iron</keyword>
<protein>
    <submittedName>
        <fullName evidence="4">NADH:ubiquinone oxidoreductase 24 kD subunit-like protein</fullName>
    </submittedName>
</protein>
<dbReference type="InterPro" id="IPR036249">
    <property type="entry name" value="Thioredoxin-like_sf"/>
</dbReference>
<dbReference type="STRING" id="526218.Sterm_0633"/>
<dbReference type="Proteomes" id="UP000000845">
    <property type="component" value="Chromosome"/>
</dbReference>
<dbReference type="InterPro" id="IPR028431">
    <property type="entry name" value="NADP_DH_HndA-like"/>
</dbReference>